<evidence type="ECO:0000256" key="4">
    <source>
        <dbReference type="ARBA" id="ARBA00022448"/>
    </source>
</evidence>
<dbReference type="NCBIfam" id="TIGR01494">
    <property type="entry name" value="ATPase_P-type"/>
    <property type="match status" value="2"/>
</dbReference>
<evidence type="ECO:0000256" key="10">
    <source>
        <dbReference type="ARBA" id="ARBA00022796"/>
    </source>
</evidence>
<accession>A0A3M0K1I6</accession>
<evidence type="ECO:0000256" key="2">
    <source>
        <dbReference type="ARBA" id="ARBA00006024"/>
    </source>
</evidence>
<dbReference type="NCBIfam" id="TIGR00003">
    <property type="entry name" value="copper ion binding protein"/>
    <property type="match status" value="5"/>
</dbReference>
<dbReference type="CDD" id="cd00371">
    <property type="entry name" value="HMA"/>
    <property type="match status" value="6"/>
</dbReference>
<evidence type="ECO:0000256" key="3">
    <source>
        <dbReference type="ARBA" id="ARBA00012517"/>
    </source>
</evidence>
<dbReference type="GO" id="GO:0055070">
    <property type="term" value="P:copper ion homeostasis"/>
    <property type="evidence" value="ECO:0007669"/>
    <property type="project" value="TreeGrafter"/>
</dbReference>
<evidence type="ECO:0000256" key="15">
    <source>
        <dbReference type="ARBA" id="ARBA00023008"/>
    </source>
</evidence>
<feature type="region of interest" description="Disordered" evidence="19">
    <location>
        <begin position="1594"/>
        <end position="1613"/>
    </location>
</feature>
<dbReference type="PROSITE" id="PS50846">
    <property type="entry name" value="HMA_2"/>
    <property type="match status" value="6"/>
</dbReference>
<keyword evidence="11" id="KW-0067">ATP-binding</keyword>
<reference evidence="22 23" key="1">
    <citation type="submission" date="2018-07" db="EMBL/GenBank/DDBJ databases">
        <title>A high quality draft genome assembly of the barn swallow (H. rustica rustica).</title>
        <authorList>
            <person name="Formenti G."/>
            <person name="Chiara M."/>
            <person name="Poveda L."/>
            <person name="Francoijs K.-J."/>
            <person name="Bonisoli-Alquati A."/>
            <person name="Canova L."/>
            <person name="Gianfranceschi L."/>
            <person name="Horner D.S."/>
            <person name="Saino N."/>
        </authorList>
    </citation>
    <scope>NUCLEOTIDE SEQUENCE [LARGE SCALE GENOMIC DNA]</scope>
    <source>
        <strain evidence="22">Chelidonia</strain>
        <tissue evidence="22">Blood</tissue>
    </source>
</reference>
<dbReference type="GO" id="GO:0016020">
    <property type="term" value="C:membrane"/>
    <property type="evidence" value="ECO:0007669"/>
    <property type="project" value="InterPro"/>
</dbReference>
<dbReference type="Gene3D" id="2.70.150.10">
    <property type="entry name" value="Calcium-transporting ATPase, cytoplasmic transduction domain A"/>
    <property type="match status" value="1"/>
</dbReference>
<keyword evidence="15" id="KW-0186">Copper</keyword>
<dbReference type="GO" id="GO:0005802">
    <property type="term" value="C:trans-Golgi network"/>
    <property type="evidence" value="ECO:0007669"/>
    <property type="project" value="UniProtKB-ARBA"/>
</dbReference>
<evidence type="ECO:0000313" key="23">
    <source>
        <dbReference type="Proteomes" id="UP000269221"/>
    </source>
</evidence>
<keyword evidence="17" id="KW-0406">Ion transport</keyword>
<dbReference type="PANTHER" id="PTHR43520:SF29">
    <property type="entry name" value="COPPER-TRANSPORTING ATPASE 1"/>
    <property type="match status" value="1"/>
</dbReference>
<evidence type="ECO:0000313" key="22">
    <source>
        <dbReference type="EMBL" id="RMC07169.1"/>
    </source>
</evidence>
<evidence type="ECO:0000256" key="7">
    <source>
        <dbReference type="ARBA" id="ARBA00022723"/>
    </source>
</evidence>
<dbReference type="PRINTS" id="PR00942">
    <property type="entry name" value="CUATPASEI"/>
</dbReference>
<dbReference type="EMBL" id="QRBI01000120">
    <property type="protein sequence ID" value="RMC07169.1"/>
    <property type="molecule type" value="Genomic_DNA"/>
</dbReference>
<feature type="domain" description="HMA" evidence="21">
    <location>
        <begin position="704"/>
        <end position="770"/>
    </location>
</feature>
<dbReference type="PROSITE" id="PS01047">
    <property type="entry name" value="HMA_1"/>
    <property type="match status" value="5"/>
</dbReference>
<gene>
    <name evidence="22" type="ORF">DUI87_16625</name>
</gene>
<dbReference type="SUPFAM" id="SSF81660">
    <property type="entry name" value="Metal cation-transporting ATPase, ATP-binding domain N"/>
    <property type="match status" value="1"/>
</dbReference>
<feature type="transmembrane region" description="Helical" evidence="20">
    <location>
        <begin position="813"/>
        <end position="832"/>
    </location>
</feature>
<evidence type="ECO:0000256" key="9">
    <source>
        <dbReference type="ARBA" id="ARBA00022741"/>
    </source>
</evidence>
<organism evidence="22 23">
    <name type="scientific">Hirundo rustica rustica</name>
    <dbReference type="NCBI Taxonomy" id="333673"/>
    <lineage>
        <taxon>Eukaryota</taxon>
        <taxon>Metazoa</taxon>
        <taxon>Chordata</taxon>
        <taxon>Craniata</taxon>
        <taxon>Vertebrata</taxon>
        <taxon>Euteleostomi</taxon>
        <taxon>Archelosauria</taxon>
        <taxon>Archosauria</taxon>
        <taxon>Dinosauria</taxon>
        <taxon>Saurischia</taxon>
        <taxon>Theropoda</taxon>
        <taxon>Coelurosauria</taxon>
        <taxon>Aves</taxon>
        <taxon>Neognathae</taxon>
        <taxon>Neoaves</taxon>
        <taxon>Telluraves</taxon>
        <taxon>Australaves</taxon>
        <taxon>Passeriformes</taxon>
        <taxon>Sylvioidea</taxon>
        <taxon>Hirundinidae</taxon>
        <taxon>Hirundo</taxon>
    </lineage>
</organism>
<feature type="domain" description="HMA" evidence="21">
    <location>
        <begin position="628"/>
        <end position="694"/>
    </location>
</feature>
<sequence length="1650" mass="179359">MWKERSLVLAARGTVQKGKRWKAGLENKFLQYKQITEIIIMKPMLLKADKVPSPHNLQSYKKLWNEKDQYSFWGPVTSKPRKIMERKLDNKMKRELSYVATLNDRNISLVSIRKQQAACDVPELLIIGEKSKTASPVKASSNLQKEEKLLQSYSMGMTEVNTVERQALSNIDSTSGCELKPTMKHNFAFDNMGYEESSEAMPSTPSQEHTVVVNIVGMTCQSCVQSIEGRISKVKGILRIKVSLEQNNAVIRYLQLEINPEQICQEILDMGFDASIAEEKLTTAAADSPSLKEAVVKLRVEGMTCQSCVTNIEGKIRKLHGVAKIKVSLDNKEAIIAYHPYIIQPDDLKRHISDLGYECTVKSKSAPLKLGAIDLQRLQNANPRETPASLKSDGLDPLATEMGSTATVTIQIEGMRCKSCVRNIEGNTSDLPGIKSIKVSLEQKCAVVQYSPDLITLSALQQAIESLPPGNFKVSLLNGSEVHEAASPSGAFTYNVIRQPPKGTTQSAVIKISGMTCNSCVQSIEGAISQRQGVQRVAVSLAGSTGTIHYDPAVTSGEELRAAIEDMGFDASVLTDTATEEHRCQPDASKAAVQPRAPEPPRQGDASDALPDNPHPGGSNQLSGATEEKCVLQITGMTCASCVSTIERNLQKEDGIVSVLVALMAGKAEIKYKPELVQPLEIAQLIQNLGFEVTIMENKAETEGQVELLITGMTCASCVHNIESKLMRTNGVLSASVALATSKAHVQFDPEIIGPRDIIKVIKVIRSASSKLTYLSFPFNKKEIGFHASVAKRAPNAHNLDHKKEIQQWRKSFLYSLAFGIPVVVIMIYMQIPSGEDHGSKVLEQNLIPGLSILNLLFFILCTFVQFLGGWYFYVQAYKSLRHKTANMDVLIVLATTIAYLYSCVILIVAIIEKAEKSPVTFFDTPPMLFVFIALGRWLEHIAKGKTSEALAKLMSLQATEATVVTLGPGHSIVKEEQVPVELVQRGDIIKVVPGGKFPVDGKVIEGSSMADESLITGEPMPVIKKPGSTVIAGSINAYGSLLVNATHVGSDTTLAQIVKLVEEAQMSKAPIQQLADKFSGYFVPFIIIVSTVTLIVWITIGFVNFDIIKKYFPNQTKNISKAEIILRFAFQTSITVLSIACPCSLGLATPTAVMVGTGVAAQNGILIKGGKPLEMAHQIKTVMFDKTGTITCGVPKVMRVLLMGDTAVLPLKKVLAVVGTAEASSEHPLGMAVTKYCKELYPTWAAQIDDGLWLYLQELGTESLGYCTDFQAVPGCGISCKVGGVEAVLGRAEDGPNKLDANRTGDSSAPLGDNAVIMLLESQGPSASQKYSVLIGNREWMRRNGLNITNDVNDAMTNHEMKGQTAILVAIDGVLCGMIAIADIVKQEAALAVHTLQSMGIDVVLLTGDNRKTAKAIATQVGIKKVFAEVLPSHKVAKVQELQNGKKKVAMVGDGVNDSPALARADVGIAIGTGTDVAIEAADVVLIRNDLLDVVASIHLSKRTVRRIRINLILALIYNMLGIPIAAEYLEGTNSLTLWLQSCTRIGAKVMPCNGRDMFSNNYKKPDTESYEAQAQGRMKPLTPSQISVHIGMDDRRRDSSKPSPWDQTSQVSLSSLASNRLLRRNGFIEEEGSKWSLLINGADEEQYI</sequence>
<dbReference type="CDD" id="cd02094">
    <property type="entry name" value="P-type_ATPase_Cu-like"/>
    <property type="match status" value="1"/>
</dbReference>
<feature type="compositionally biased region" description="Polar residues" evidence="19">
    <location>
        <begin position="1603"/>
        <end position="1613"/>
    </location>
</feature>
<dbReference type="GO" id="GO:0016887">
    <property type="term" value="F:ATP hydrolysis activity"/>
    <property type="evidence" value="ECO:0007669"/>
    <property type="project" value="InterPro"/>
</dbReference>
<dbReference type="FunFam" id="3.40.50.1000:FF:000144">
    <property type="entry name" value="copper-transporting ATPase 1 isoform X2"/>
    <property type="match status" value="1"/>
</dbReference>
<dbReference type="Pfam" id="PF00702">
    <property type="entry name" value="Hydrolase"/>
    <property type="match status" value="1"/>
</dbReference>
<dbReference type="InterPro" id="IPR036412">
    <property type="entry name" value="HAD-like_sf"/>
</dbReference>
<evidence type="ECO:0000259" key="21">
    <source>
        <dbReference type="PROSITE" id="PS50846"/>
    </source>
</evidence>
<comment type="subcellular location">
    <subcellularLocation>
        <location evidence="1">Golgi apparatus</location>
        <location evidence="1">trans-Golgi network membrane</location>
        <topology evidence="1">Multi-pass membrane protein</topology>
    </subcellularLocation>
</comment>
<feature type="transmembrane region" description="Helical" evidence="20">
    <location>
        <begin position="1082"/>
        <end position="1104"/>
    </location>
</feature>
<proteinExistence type="inferred from homology"/>
<keyword evidence="9" id="KW-0547">Nucleotide-binding</keyword>
<dbReference type="SUPFAM" id="SSF55008">
    <property type="entry name" value="HMA, heavy metal-associated domain"/>
    <property type="match status" value="6"/>
</dbReference>
<dbReference type="InterPro" id="IPR023299">
    <property type="entry name" value="ATPase_P-typ_cyto_dom_N"/>
</dbReference>
<dbReference type="Pfam" id="PF00403">
    <property type="entry name" value="HMA"/>
    <property type="match status" value="6"/>
</dbReference>
<feature type="region of interest" description="Disordered" evidence="19">
    <location>
        <begin position="578"/>
        <end position="623"/>
    </location>
</feature>
<dbReference type="InterPro" id="IPR036163">
    <property type="entry name" value="HMA_dom_sf"/>
</dbReference>
<keyword evidence="12" id="KW-0460">Magnesium</keyword>
<protein>
    <recommendedName>
        <fullName evidence="3">P-type Cu(+) transporter</fullName>
        <ecNumber evidence="3">7.2.2.8</ecNumber>
    </recommendedName>
</protein>
<keyword evidence="8" id="KW-0677">Repeat</keyword>
<dbReference type="NCBIfam" id="TIGR01525">
    <property type="entry name" value="ATPase-IB_hvy"/>
    <property type="match status" value="1"/>
</dbReference>
<dbReference type="InterPro" id="IPR018303">
    <property type="entry name" value="ATPase_P-typ_P_site"/>
</dbReference>
<keyword evidence="23" id="KW-1185">Reference proteome</keyword>
<keyword evidence="10" id="KW-0187">Copper transport</keyword>
<dbReference type="InterPro" id="IPR006121">
    <property type="entry name" value="HMA_dom"/>
</dbReference>
<evidence type="ECO:0000256" key="13">
    <source>
        <dbReference type="ARBA" id="ARBA00022967"/>
    </source>
</evidence>
<evidence type="ECO:0000256" key="6">
    <source>
        <dbReference type="ARBA" id="ARBA00022692"/>
    </source>
</evidence>
<evidence type="ECO:0000256" key="18">
    <source>
        <dbReference type="ARBA" id="ARBA00023136"/>
    </source>
</evidence>
<evidence type="ECO:0000256" key="20">
    <source>
        <dbReference type="SAM" id="Phobius"/>
    </source>
</evidence>
<dbReference type="EC" id="7.2.2.8" evidence="3"/>
<keyword evidence="6 20" id="KW-0812">Transmembrane</keyword>
<dbReference type="InterPro" id="IPR027256">
    <property type="entry name" value="P-typ_ATPase_IB"/>
</dbReference>
<dbReference type="FunFam" id="3.40.1110.10:FF:000023">
    <property type="entry name" value="Copper-transporting ATPase 1, putative"/>
    <property type="match status" value="1"/>
</dbReference>
<evidence type="ECO:0000256" key="1">
    <source>
        <dbReference type="ARBA" id="ARBA00004166"/>
    </source>
</evidence>
<keyword evidence="16" id="KW-0333">Golgi apparatus</keyword>
<dbReference type="PRINTS" id="PR00943">
    <property type="entry name" value="CUATPASE"/>
</dbReference>
<dbReference type="InterPro" id="IPR023214">
    <property type="entry name" value="HAD_sf"/>
</dbReference>
<keyword evidence="7" id="KW-0479">Metal-binding</keyword>
<dbReference type="Gene3D" id="3.40.1110.10">
    <property type="entry name" value="Calcium-transporting ATPase, cytoplasmic domain N"/>
    <property type="match status" value="1"/>
</dbReference>
<dbReference type="SFLD" id="SFLDG00002">
    <property type="entry name" value="C1.7:_P-type_atpase_like"/>
    <property type="match status" value="1"/>
</dbReference>
<feature type="domain" description="HMA" evidence="21">
    <location>
        <begin position="209"/>
        <end position="275"/>
    </location>
</feature>
<comment type="similarity">
    <text evidence="2">Belongs to the cation transport ATPase (P-type) (TC 3.A.3) family. Type IB subfamily.</text>
</comment>
<dbReference type="GO" id="GO:0005524">
    <property type="term" value="F:ATP binding"/>
    <property type="evidence" value="ECO:0007669"/>
    <property type="project" value="UniProtKB-KW"/>
</dbReference>
<dbReference type="STRING" id="333673.A0A3M0K1I6"/>
<dbReference type="OrthoDB" id="432719at2759"/>
<keyword evidence="4" id="KW-0813">Transport</keyword>
<evidence type="ECO:0000256" key="8">
    <source>
        <dbReference type="ARBA" id="ARBA00022737"/>
    </source>
</evidence>
<evidence type="ECO:0000256" key="14">
    <source>
        <dbReference type="ARBA" id="ARBA00022989"/>
    </source>
</evidence>
<feature type="domain" description="HMA" evidence="21">
    <location>
        <begin position="294"/>
        <end position="360"/>
    </location>
</feature>
<dbReference type="Gene3D" id="3.30.70.100">
    <property type="match status" value="6"/>
</dbReference>
<dbReference type="SUPFAM" id="SSF81665">
    <property type="entry name" value="Calcium ATPase, transmembrane domain M"/>
    <property type="match status" value="1"/>
</dbReference>
<dbReference type="InterPro" id="IPR017969">
    <property type="entry name" value="Heavy-metal-associated_CS"/>
</dbReference>
<dbReference type="InterPro" id="IPR044492">
    <property type="entry name" value="P_typ_ATPase_HD_dom"/>
</dbReference>
<dbReference type="SUPFAM" id="SSF56784">
    <property type="entry name" value="HAD-like"/>
    <property type="match status" value="1"/>
</dbReference>
<dbReference type="GO" id="GO:0043682">
    <property type="term" value="F:P-type divalent copper transporter activity"/>
    <property type="evidence" value="ECO:0007669"/>
    <property type="project" value="TreeGrafter"/>
</dbReference>
<dbReference type="FunFam" id="3.30.70.100:FF:000009">
    <property type="entry name" value="ATPase copper transporting beta"/>
    <property type="match status" value="1"/>
</dbReference>
<dbReference type="SFLD" id="SFLDF00027">
    <property type="entry name" value="p-type_atpase"/>
    <property type="match status" value="1"/>
</dbReference>
<keyword evidence="13" id="KW-1278">Translocase</keyword>
<dbReference type="FunFam" id="3.30.70.100:FF:000001">
    <property type="entry name" value="ATPase copper transporting beta"/>
    <property type="match status" value="5"/>
</dbReference>
<dbReference type="Proteomes" id="UP000269221">
    <property type="component" value="Unassembled WGS sequence"/>
</dbReference>
<keyword evidence="14 20" id="KW-1133">Transmembrane helix</keyword>
<dbReference type="InterPro" id="IPR023298">
    <property type="entry name" value="ATPase_P-typ_TM_dom_sf"/>
</dbReference>
<dbReference type="PROSITE" id="PS00154">
    <property type="entry name" value="ATPASE_E1_E2"/>
    <property type="match status" value="1"/>
</dbReference>
<feature type="transmembrane region" description="Helical" evidence="20">
    <location>
        <begin position="886"/>
        <end position="912"/>
    </location>
</feature>
<evidence type="ECO:0000256" key="5">
    <source>
        <dbReference type="ARBA" id="ARBA00022553"/>
    </source>
</evidence>
<dbReference type="FunFam" id="3.40.50.1000:FF:000092">
    <property type="entry name" value="copper-transporting ATPase 1 isoform X2"/>
    <property type="match status" value="1"/>
</dbReference>
<feature type="domain" description="HMA" evidence="21">
    <location>
        <begin position="406"/>
        <end position="472"/>
    </location>
</feature>
<dbReference type="GO" id="GO:0005507">
    <property type="term" value="F:copper ion binding"/>
    <property type="evidence" value="ECO:0007669"/>
    <property type="project" value="InterPro"/>
</dbReference>
<evidence type="ECO:0000256" key="17">
    <source>
        <dbReference type="ARBA" id="ARBA00023065"/>
    </source>
</evidence>
<evidence type="ECO:0000256" key="11">
    <source>
        <dbReference type="ARBA" id="ARBA00022840"/>
    </source>
</evidence>
<keyword evidence="5" id="KW-0597">Phosphoprotein</keyword>
<dbReference type="InterPro" id="IPR059000">
    <property type="entry name" value="ATPase_P-type_domA"/>
</dbReference>
<name>A0A3M0K1I6_HIRRU</name>
<dbReference type="SUPFAM" id="SSF81653">
    <property type="entry name" value="Calcium ATPase, transduction domain A"/>
    <property type="match status" value="1"/>
</dbReference>
<feature type="domain" description="HMA" evidence="21">
    <location>
        <begin position="506"/>
        <end position="572"/>
    </location>
</feature>
<dbReference type="InterPro" id="IPR008250">
    <property type="entry name" value="ATPase_P-typ_transduc_dom_A_sf"/>
</dbReference>
<evidence type="ECO:0000256" key="16">
    <source>
        <dbReference type="ARBA" id="ARBA00023034"/>
    </source>
</evidence>
<keyword evidence="18 20" id="KW-0472">Membrane</keyword>
<evidence type="ECO:0000256" key="19">
    <source>
        <dbReference type="SAM" id="MobiDB-lite"/>
    </source>
</evidence>
<dbReference type="PRINTS" id="PR00119">
    <property type="entry name" value="CATATPASE"/>
</dbReference>
<comment type="caution">
    <text evidence="22">The sequence shown here is derived from an EMBL/GenBank/DDBJ whole genome shotgun (WGS) entry which is preliminary data.</text>
</comment>
<dbReference type="GO" id="GO:0140581">
    <property type="term" value="F:P-type monovalent copper transporter activity"/>
    <property type="evidence" value="ECO:0007669"/>
    <property type="project" value="UniProtKB-EC"/>
</dbReference>
<dbReference type="InterPro" id="IPR001757">
    <property type="entry name" value="P_typ_ATPase"/>
</dbReference>
<dbReference type="SFLD" id="SFLDS00003">
    <property type="entry name" value="Haloacid_Dehalogenase"/>
    <property type="match status" value="1"/>
</dbReference>
<dbReference type="Gene3D" id="3.40.50.1000">
    <property type="entry name" value="HAD superfamily/HAD-like"/>
    <property type="match status" value="1"/>
</dbReference>
<dbReference type="FunFam" id="2.70.150.10:FF:000002">
    <property type="entry name" value="Copper-transporting ATPase 1, putative"/>
    <property type="match status" value="1"/>
</dbReference>
<dbReference type="PANTHER" id="PTHR43520">
    <property type="entry name" value="ATP7, ISOFORM B"/>
    <property type="match status" value="1"/>
</dbReference>
<dbReference type="Pfam" id="PF00122">
    <property type="entry name" value="E1-E2_ATPase"/>
    <property type="match status" value="1"/>
</dbReference>
<evidence type="ECO:0000256" key="12">
    <source>
        <dbReference type="ARBA" id="ARBA00022842"/>
    </source>
</evidence>
<dbReference type="InterPro" id="IPR006122">
    <property type="entry name" value="HMA_Cu_ion-bd"/>
</dbReference>
<feature type="transmembrane region" description="Helical" evidence="20">
    <location>
        <begin position="852"/>
        <end position="874"/>
    </location>
</feature>